<feature type="compositionally biased region" description="Acidic residues" evidence="7">
    <location>
        <begin position="289"/>
        <end position="299"/>
    </location>
</feature>
<feature type="region of interest" description="Disordered" evidence="7">
    <location>
        <begin position="1"/>
        <end position="40"/>
    </location>
</feature>
<accession>M0AIC8</accession>
<feature type="binding site" evidence="6">
    <location>
        <position position="533"/>
    </location>
    <ligand>
        <name>Zn(2+)</name>
        <dbReference type="ChEBI" id="CHEBI:29105"/>
    </ligand>
</feature>
<evidence type="ECO:0000256" key="1">
    <source>
        <dbReference type="ARBA" id="ARBA00022448"/>
    </source>
</evidence>
<keyword evidence="1 6" id="KW-0813">Transport</keyword>
<dbReference type="GO" id="GO:0005886">
    <property type="term" value="C:plasma membrane"/>
    <property type="evidence" value="ECO:0007669"/>
    <property type="project" value="UniProtKB-SubCell"/>
</dbReference>
<dbReference type="OrthoDB" id="185928at2157"/>
<dbReference type="PANTHER" id="PTHR38344:SF1">
    <property type="entry name" value="INORGANIC CARBON TRANSPORTER SUBUNIT DABA-RELATED"/>
    <property type="match status" value="1"/>
</dbReference>
<keyword evidence="5 6" id="KW-0472">Membrane</keyword>
<keyword evidence="3 6" id="KW-0479">Metal-binding</keyword>
<evidence type="ECO:0000313" key="8">
    <source>
        <dbReference type="EMBL" id="ELY98445.1"/>
    </source>
</evidence>
<comment type="caution">
    <text evidence="8">The sequence shown here is derived from an EMBL/GenBank/DDBJ whole genome shotgun (WGS) entry which is preliminary data.</text>
</comment>
<evidence type="ECO:0000256" key="5">
    <source>
        <dbReference type="ARBA" id="ARBA00023136"/>
    </source>
</evidence>
<evidence type="ECO:0000313" key="9">
    <source>
        <dbReference type="Proteomes" id="UP000011554"/>
    </source>
</evidence>
<evidence type="ECO:0000256" key="3">
    <source>
        <dbReference type="ARBA" id="ARBA00022723"/>
    </source>
</evidence>
<feature type="binding site" evidence="6">
    <location>
        <position position="347"/>
    </location>
    <ligand>
        <name>Zn(2+)</name>
        <dbReference type="ChEBI" id="CHEBI:29105"/>
    </ligand>
</feature>
<dbReference type="RefSeq" id="WP_006110603.1">
    <property type="nucleotide sequence ID" value="NZ_AOIO01000039.1"/>
</dbReference>
<dbReference type="HAMAP" id="MF_01871">
    <property type="entry name" value="DabA"/>
    <property type="match status" value="1"/>
</dbReference>
<keyword evidence="4 6" id="KW-0862">Zinc</keyword>
<feature type="binding site" evidence="6">
    <location>
        <position position="548"/>
    </location>
    <ligand>
        <name>Zn(2+)</name>
        <dbReference type="ChEBI" id="CHEBI:29105"/>
    </ligand>
</feature>
<evidence type="ECO:0000256" key="2">
    <source>
        <dbReference type="ARBA" id="ARBA00022475"/>
    </source>
</evidence>
<dbReference type="Pfam" id="PF10070">
    <property type="entry name" value="DabA"/>
    <property type="match status" value="1"/>
</dbReference>
<comment type="subunit">
    <text evidence="6">Forms a complex with DabB.</text>
</comment>
<dbReference type="GO" id="GO:0008270">
    <property type="term" value="F:zinc ion binding"/>
    <property type="evidence" value="ECO:0007669"/>
    <property type="project" value="UniProtKB-UniRule"/>
</dbReference>
<sequence>MSKQPSQSELERDARTERTLQQSDQATDRLETGPDADQDPIAATIERAVERVGAVWPLYSFVTANPLSGFEDQPFHRAVADGERLFGGRGYPHPDIFRTAWERGQIDPDVLAVELEAHGIADDPESLLEEMAAAEAARDADAEPDEATEILDRVLSKWLAAFLDEGQAKWPMPNREEGFYAAWRSMVPYDGDVSGCDDSSDLPETATEALESVLDEYPEGRWIDIAEHHFAALPGWTGFIKQRVDDDTDPWQSTYPITLREYLAVRLTLAELLDAPIEPSSDDERGADAGDESEGEDETPPLPELWLTAWEKSYRERLLEQLDGSVTEPADAGESSRPAAQLVFCIDTRSEIIRRYIEGQGRYETHGYAGFFGVPMRYRGYDATAAVDACPPIVDPEHRVVDRPDDEETMTKRDRWTGLAKATRKHFKRLKANVVAAFPFVEGGGAAYGSAMAARTLAPSAIASLENAVEERVPSQHEFCSPVLDYDDHDDHSHADHDLPQGMRPEEKVEYAQNAFALMGWTEFARLVVFTGHASETTNNPFDSSLDCGACAGNPGGPNARVLAEICNDPDVQAELRERGFNIPEDTVFLAGEHNTTTDEITLFDEGVPESHREDLKQLRADLERAQAGAAAERLESMTDDTDVDPREAVAEVERKAADWAETRPEWGLAGNASFVIGPRELTDDESLDGRAFLHSYDWTTDPEGEALEAIVTGPLVVTQWINNQYYFATVDNGVYGSGSKVTQNPLGNVGVVQGNGGDLMTGLPLQSLQRSDDEPYHQPLRLTAVIHAPRERVTEILRRHDEVAELLDNGWVADLTVVDPERDNEAFHYRGDLEWTSQSQTAMSARDRGQGRISTAAQD</sequence>
<dbReference type="Proteomes" id="UP000011554">
    <property type="component" value="Unassembled WGS sequence"/>
</dbReference>
<name>M0AIC8_NATA1</name>
<proteinExistence type="inferred from homology"/>
<dbReference type="STRING" id="29540.C481_17487"/>
<evidence type="ECO:0000256" key="7">
    <source>
        <dbReference type="SAM" id="MobiDB-lite"/>
    </source>
</evidence>
<comment type="subcellular location">
    <subcellularLocation>
        <location evidence="6">Cell membrane</location>
        <topology evidence="6">Peripheral membrane protein</topology>
    </subcellularLocation>
</comment>
<comment type="similarity">
    <text evidence="6">Belongs to the inorganic carbon transporter (TC 9.A.2) DabA family.</text>
</comment>
<gene>
    <name evidence="6" type="primary">dabA</name>
    <name evidence="8" type="ORF">C481_17487</name>
</gene>
<dbReference type="PATRIC" id="fig|29540.5.peg.3563"/>
<keyword evidence="2 6" id="KW-1003">Cell membrane</keyword>
<dbReference type="EMBL" id="AOIO01000039">
    <property type="protein sequence ID" value="ELY98445.1"/>
    <property type="molecule type" value="Genomic_DNA"/>
</dbReference>
<organism evidence="8 9">
    <name type="scientific">Natrialba asiatica (strain ATCC 700177 / DSM 12278 / JCM 9576 / FERM P-10747 / NBRC 102637 / 172P1)</name>
    <dbReference type="NCBI Taxonomy" id="29540"/>
    <lineage>
        <taxon>Archaea</taxon>
        <taxon>Methanobacteriati</taxon>
        <taxon>Methanobacteriota</taxon>
        <taxon>Stenosarchaea group</taxon>
        <taxon>Halobacteria</taxon>
        <taxon>Halobacteriales</taxon>
        <taxon>Natrialbaceae</taxon>
        <taxon>Natrialba</taxon>
    </lineage>
</organism>
<keyword evidence="9" id="KW-1185">Reference proteome</keyword>
<feature type="region of interest" description="Disordered" evidence="7">
    <location>
        <begin position="839"/>
        <end position="860"/>
    </location>
</feature>
<evidence type="ECO:0000256" key="4">
    <source>
        <dbReference type="ARBA" id="ARBA00022833"/>
    </source>
</evidence>
<dbReference type="eggNOG" id="arCOG04520">
    <property type="taxonomic scope" value="Archaea"/>
</dbReference>
<dbReference type="PANTHER" id="PTHR38344">
    <property type="entry name" value="UPF0753 PROTEIN AQ_863"/>
    <property type="match status" value="1"/>
</dbReference>
<evidence type="ECO:0000256" key="6">
    <source>
        <dbReference type="HAMAP-Rule" id="MF_01871"/>
    </source>
</evidence>
<feature type="compositionally biased region" description="Basic and acidic residues" evidence="7">
    <location>
        <begin position="9"/>
        <end position="18"/>
    </location>
</feature>
<comment type="cofactor">
    <cofactor evidence="6">
        <name>Zn(2+)</name>
        <dbReference type="ChEBI" id="CHEBI:29105"/>
    </cofactor>
</comment>
<feature type="binding site" evidence="6">
    <location>
        <position position="345"/>
    </location>
    <ligand>
        <name>Zn(2+)</name>
        <dbReference type="ChEBI" id="CHEBI:29105"/>
    </ligand>
</feature>
<dbReference type="InterPro" id="IPR018752">
    <property type="entry name" value="DabA"/>
</dbReference>
<reference evidence="8 9" key="1">
    <citation type="journal article" date="2014" name="PLoS Genet.">
        <title>Phylogenetically driven sequencing of extremely halophilic archaea reveals strategies for static and dynamic osmo-response.</title>
        <authorList>
            <person name="Becker E.A."/>
            <person name="Seitzer P.M."/>
            <person name="Tritt A."/>
            <person name="Larsen D."/>
            <person name="Krusor M."/>
            <person name="Yao A.I."/>
            <person name="Wu D."/>
            <person name="Madern D."/>
            <person name="Eisen J.A."/>
            <person name="Darling A.E."/>
            <person name="Facciotti M.T."/>
        </authorList>
    </citation>
    <scope>NUCLEOTIDE SEQUENCE [LARGE SCALE GENOMIC DNA]</scope>
    <source>
        <strain evidence="8 9">DSM 12278</strain>
    </source>
</reference>
<protein>
    <recommendedName>
        <fullName evidence="6">Probable inorganic carbon transporter subunit DabA</fullName>
    </recommendedName>
</protein>
<comment type="function">
    <text evidence="6">Part of an energy-coupled inorganic carbon pump.</text>
</comment>
<dbReference type="AlphaFoldDB" id="M0AIC8"/>
<feature type="region of interest" description="Disordered" evidence="7">
    <location>
        <begin position="275"/>
        <end position="303"/>
    </location>
</feature>